<feature type="compositionally biased region" description="Low complexity" evidence="1">
    <location>
        <begin position="118"/>
        <end position="137"/>
    </location>
</feature>
<gene>
    <name evidence="2" type="ORF">IWZ03DRAFT_416171</name>
</gene>
<comment type="caution">
    <text evidence="2">The sequence shown here is derived from an EMBL/GenBank/DDBJ whole genome shotgun (WGS) entry which is preliminary data.</text>
</comment>
<proteinExistence type="predicted"/>
<reference evidence="2 3" key="1">
    <citation type="submission" date="2024-04" db="EMBL/GenBank/DDBJ databases">
        <title>Phyllosticta paracitricarpa is synonymous to the EU quarantine fungus P. citricarpa based on phylogenomic analyses.</title>
        <authorList>
            <consortium name="Lawrence Berkeley National Laboratory"/>
            <person name="Van Ingen-Buijs V.A."/>
            <person name="Van Westerhoven A.C."/>
            <person name="Haridas S."/>
            <person name="Skiadas P."/>
            <person name="Martin F."/>
            <person name="Groenewald J.Z."/>
            <person name="Crous P.W."/>
            <person name="Seidl M.F."/>
        </authorList>
    </citation>
    <scope>NUCLEOTIDE SEQUENCE [LARGE SCALE GENOMIC DNA]</scope>
    <source>
        <strain evidence="2 3">CBS 123371</strain>
    </source>
</reference>
<organism evidence="2 3">
    <name type="scientific">Phyllosticta citriasiana</name>
    <dbReference type="NCBI Taxonomy" id="595635"/>
    <lineage>
        <taxon>Eukaryota</taxon>
        <taxon>Fungi</taxon>
        <taxon>Dikarya</taxon>
        <taxon>Ascomycota</taxon>
        <taxon>Pezizomycotina</taxon>
        <taxon>Dothideomycetes</taxon>
        <taxon>Dothideomycetes incertae sedis</taxon>
        <taxon>Botryosphaeriales</taxon>
        <taxon>Phyllostictaceae</taxon>
        <taxon>Phyllosticta</taxon>
    </lineage>
</organism>
<keyword evidence="3" id="KW-1185">Reference proteome</keyword>
<dbReference type="EMBL" id="JBBPHU010000008">
    <property type="protein sequence ID" value="KAK7514791.1"/>
    <property type="molecule type" value="Genomic_DNA"/>
</dbReference>
<feature type="region of interest" description="Disordered" evidence="1">
    <location>
        <begin position="113"/>
        <end position="137"/>
    </location>
</feature>
<evidence type="ECO:0000313" key="2">
    <source>
        <dbReference type="EMBL" id="KAK7514791.1"/>
    </source>
</evidence>
<evidence type="ECO:0000256" key="1">
    <source>
        <dbReference type="SAM" id="MobiDB-lite"/>
    </source>
</evidence>
<protein>
    <submittedName>
        <fullName evidence="2">Uncharacterized protein</fullName>
    </submittedName>
</protein>
<sequence>MYVDLHTTTTGMPSSSVTPQLCYFSYVPSSASDCSSHYSSETPSPGPNYDILSPNTPSEPSNPLLAARNPLPVSFSNNMSTVESSSSKVLQLQTAAAYRPQPQPVQDVLDLSPIDTRAPSTNSASSSSSSSARGSVSSASTPVLHFVRCSRCHRSGSQGSKDMVGWGMNSYYCTRCADMVGYQHG</sequence>
<dbReference type="Proteomes" id="UP001363622">
    <property type="component" value="Unassembled WGS sequence"/>
</dbReference>
<name>A0ABR1KH77_9PEZI</name>
<feature type="region of interest" description="Disordered" evidence="1">
    <location>
        <begin position="34"/>
        <end position="69"/>
    </location>
</feature>
<evidence type="ECO:0000313" key="3">
    <source>
        <dbReference type="Proteomes" id="UP001363622"/>
    </source>
</evidence>
<accession>A0ABR1KH77</accession>